<organism evidence="3 4">
    <name type="scientific">Solimonas terrae</name>
    <dbReference type="NCBI Taxonomy" id="1396819"/>
    <lineage>
        <taxon>Bacteria</taxon>
        <taxon>Pseudomonadati</taxon>
        <taxon>Pseudomonadota</taxon>
        <taxon>Gammaproteobacteria</taxon>
        <taxon>Nevskiales</taxon>
        <taxon>Nevskiaceae</taxon>
        <taxon>Solimonas</taxon>
    </lineage>
</organism>
<evidence type="ECO:0000256" key="1">
    <source>
        <dbReference type="SAM" id="Coils"/>
    </source>
</evidence>
<dbReference type="EMBL" id="JAAMOW010000007">
    <property type="protein sequence ID" value="NGY05786.1"/>
    <property type="molecule type" value="Genomic_DNA"/>
</dbReference>
<keyword evidence="1" id="KW-0175">Coiled coil</keyword>
<dbReference type="PANTHER" id="PTHR21666:SF291">
    <property type="entry name" value="STAGE II SPORULATION PROTEIN Q"/>
    <property type="match status" value="1"/>
</dbReference>
<dbReference type="Gene3D" id="2.70.70.10">
    <property type="entry name" value="Glucose Permease (Domain IIA)"/>
    <property type="match status" value="1"/>
</dbReference>
<evidence type="ECO:0000313" key="4">
    <source>
        <dbReference type="Proteomes" id="UP000472676"/>
    </source>
</evidence>
<dbReference type="InterPro" id="IPR050570">
    <property type="entry name" value="Cell_wall_metabolism_enzyme"/>
</dbReference>
<protein>
    <submittedName>
        <fullName evidence="3">M23 family metallopeptidase</fullName>
    </submittedName>
</protein>
<sequence length="280" mass="30361">MLIGGLLLSSSFAVGYWTRGGSSVLPPRLVASWAREVEQQRAALGKARETAEENDAALSRRLAELQAQVLRLDAAGQRMTEIAGLEQGEFNFSEPPPIGGPELASASPEPAFNPVLQSLTKFERQLTDRERQFRVLEDLLVASRLQKEVRPTGWPVENGWISSLFGVRTDPFTGHLTRHEGIDFAAPIGTDVDAVASGMVTWAGPSTGYGNLVEINHGNGYSTRYGHNSAVLVHVGDKVTRGQVVAHVGSTGRSTGPHVHFEVLYNGEPVDPQRYIQAAR</sequence>
<dbReference type="PANTHER" id="PTHR21666">
    <property type="entry name" value="PEPTIDASE-RELATED"/>
    <property type="match status" value="1"/>
</dbReference>
<dbReference type="FunFam" id="2.70.70.10:FF:000006">
    <property type="entry name" value="M23 family peptidase"/>
    <property type="match status" value="1"/>
</dbReference>
<dbReference type="GO" id="GO:0004222">
    <property type="term" value="F:metalloendopeptidase activity"/>
    <property type="evidence" value="ECO:0007669"/>
    <property type="project" value="TreeGrafter"/>
</dbReference>
<keyword evidence="4" id="KW-1185">Reference proteome</keyword>
<proteinExistence type="predicted"/>
<dbReference type="Proteomes" id="UP000472676">
    <property type="component" value="Unassembled WGS sequence"/>
</dbReference>
<feature type="domain" description="M23ase beta-sheet core" evidence="2">
    <location>
        <begin position="178"/>
        <end position="272"/>
    </location>
</feature>
<evidence type="ECO:0000313" key="3">
    <source>
        <dbReference type="EMBL" id="NGY05786.1"/>
    </source>
</evidence>
<reference evidence="3 4" key="1">
    <citation type="journal article" date="2014" name="Int. J. Syst. Evol. Microbiol.">
        <title>Solimonas terrae sp. nov., isolated from soil.</title>
        <authorList>
            <person name="Kim S.J."/>
            <person name="Moon J.Y."/>
            <person name="Weon H.Y."/>
            <person name="Ahn J.H."/>
            <person name="Chen W.M."/>
            <person name="Kwon S.W."/>
        </authorList>
    </citation>
    <scope>NUCLEOTIDE SEQUENCE [LARGE SCALE GENOMIC DNA]</scope>
    <source>
        <strain evidence="3 4">KIS83-12</strain>
    </source>
</reference>
<evidence type="ECO:0000259" key="2">
    <source>
        <dbReference type="Pfam" id="PF01551"/>
    </source>
</evidence>
<dbReference type="AlphaFoldDB" id="A0A6M2BT50"/>
<dbReference type="InterPro" id="IPR011055">
    <property type="entry name" value="Dup_hybrid_motif"/>
</dbReference>
<dbReference type="SUPFAM" id="SSF51261">
    <property type="entry name" value="Duplicated hybrid motif"/>
    <property type="match status" value="1"/>
</dbReference>
<name>A0A6M2BT50_9GAMM</name>
<dbReference type="InterPro" id="IPR016047">
    <property type="entry name" value="M23ase_b-sheet_dom"/>
</dbReference>
<comment type="caution">
    <text evidence="3">The sequence shown here is derived from an EMBL/GenBank/DDBJ whole genome shotgun (WGS) entry which is preliminary data.</text>
</comment>
<feature type="coiled-coil region" evidence="1">
    <location>
        <begin position="34"/>
        <end position="68"/>
    </location>
</feature>
<dbReference type="CDD" id="cd12797">
    <property type="entry name" value="M23_peptidase"/>
    <property type="match status" value="1"/>
</dbReference>
<gene>
    <name evidence="3" type="ORF">G7Y85_13515</name>
</gene>
<accession>A0A6M2BT50</accession>
<dbReference type="Pfam" id="PF01551">
    <property type="entry name" value="Peptidase_M23"/>
    <property type="match status" value="1"/>
</dbReference>